<evidence type="ECO:0000256" key="2">
    <source>
        <dbReference type="ARBA" id="ARBA00022630"/>
    </source>
</evidence>
<keyword evidence="2" id="KW-0285">Flavoprotein</keyword>
<dbReference type="PRINTS" id="PR00420">
    <property type="entry name" value="RNGMNOXGNASE"/>
</dbReference>
<feature type="domain" description="FAD-binding" evidence="6">
    <location>
        <begin position="9"/>
        <end position="346"/>
    </location>
</feature>
<keyword evidence="4" id="KW-0560">Oxidoreductase</keyword>
<proteinExistence type="predicted"/>
<organism evidence="7 8">
    <name type="scientific">Neogemmobacter tilapiae</name>
    <dbReference type="NCBI Taxonomy" id="875041"/>
    <lineage>
        <taxon>Bacteria</taxon>
        <taxon>Pseudomonadati</taxon>
        <taxon>Pseudomonadota</taxon>
        <taxon>Alphaproteobacteria</taxon>
        <taxon>Rhodobacterales</taxon>
        <taxon>Paracoccaceae</taxon>
        <taxon>Neogemmobacter</taxon>
    </lineage>
</organism>
<protein>
    <submittedName>
        <fullName evidence="7">Monooxygenase</fullName>
    </submittedName>
</protein>
<evidence type="ECO:0000313" key="7">
    <source>
        <dbReference type="EMBL" id="GHC44610.1"/>
    </source>
</evidence>
<keyword evidence="5 7" id="KW-0503">Monooxygenase</keyword>
<dbReference type="GO" id="GO:0071949">
    <property type="term" value="F:FAD binding"/>
    <property type="evidence" value="ECO:0007669"/>
    <property type="project" value="InterPro"/>
</dbReference>
<dbReference type="SUPFAM" id="SSF51905">
    <property type="entry name" value="FAD/NAD(P)-binding domain"/>
    <property type="match status" value="1"/>
</dbReference>
<sequence>MGWLAGREITVLGAGVAGLAFGWAAAQRDAKVILLEQAEAVREVGAGLQIGPNGARVLRALGLDSAALDRVAMQARSVEMHDGLSGKRLLRMDLGARARDPGHYLFHRADLIEVLAQGARAAGVQLHLLTKVAGVDLSGDTPLISTAQGAQMRPALLIGADGLQSPTRAALNGLAKPFFTGQAAWRAVIAGDPNDAPVVQAYLGPGRHLVSYPLRGGKLRNIIAVVEQSEWVEESWSLSDDPAKLRRAFSGFNPQARRWLDAVQDCGFWGLFRHPVAATWQREMPDGAVAIVGDAVHPTLPFLAQGAAMGLEDAHTLARTLDRDGTAGLAQWQAERAPRCQKIVDGATSNARAFHLRGPMRLAGNLALRMADRVASGAMLARYDWIYDYDATR</sequence>
<dbReference type="EMBL" id="BMYJ01000001">
    <property type="protein sequence ID" value="GHC44610.1"/>
    <property type="molecule type" value="Genomic_DNA"/>
</dbReference>
<dbReference type="Gene3D" id="3.50.50.60">
    <property type="entry name" value="FAD/NAD(P)-binding domain"/>
    <property type="match status" value="1"/>
</dbReference>
<dbReference type="InterPro" id="IPR050493">
    <property type="entry name" value="FAD-dep_Monooxygenase_BioMet"/>
</dbReference>
<dbReference type="GO" id="GO:0004497">
    <property type="term" value="F:monooxygenase activity"/>
    <property type="evidence" value="ECO:0007669"/>
    <property type="project" value="UniProtKB-KW"/>
</dbReference>
<comment type="caution">
    <text evidence="7">The sequence shown here is derived from an EMBL/GenBank/DDBJ whole genome shotgun (WGS) entry which is preliminary data.</text>
</comment>
<dbReference type="Proteomes" id="UP000638981">
    <property type="component" value="Unassembled WGS sequence"/>
</dbReference>
<keyword evidence="8" id="KW-1185">Reference proteome</keyword>
<dbReference type="InterPro" id="IPR002938">
    <property type="entry name" value="FAD-bd"/>
</dbReference>
<dbReference type="SUPFAM" id="SSF54373">
    <property type="entry name" value="FAD-linked reductases, C-terminal domain"/>
    <property type="match status" value="1"/>
</dbReference>
<evidence type="ECO:0000256" key="3">
    <source>
        <dbReference type="ARBA" id="ARBA00022827"/>
    </source>
</evidence>
<reference evidence="7" key="2">
    <citation type="submission" date="2020-09" db="EMBL/GenBank/DDBJ databases">
        <authorList>
            <person name="Sun Q."/>
            <person name="Kim S."/>
        </authorList>
    </citation>
    <scope>NUCLEOTIDE SEQUENCE</scope>
    <source>
        <strain evidence="7">KCTC 23310</strain>
    </source>
</reference>
<reference evidence="7" key="1">
    <citation type="journal article" date="2014" name="Int. J. Syst. Evol. Microbiol.">
        <title>Complete genome sequence of Corynebacterium casei LMG S-19264T (=DSM 44701T), isolated from a smear-ripened cheese.</title>
        <authorList>
            <consortium name="US DOE Joint Genome Institute (JGI-PGF)"/>
            <person name="Walter F."/>
            <person name="Albersmeier A."/>
            <person name="Kalinowski J."/>
            <person name="Ruckert C."/>
        </authorList>
    </citation>
    <scope>NUCLEOTIDE SEQUENCE</scope>
    <source>
        <strain evidence="7">KCTC 23310</strain>
    </source>
</reference>
<dbReference type="AlphaFoldDB" id="A0A918WGJ6"/>
<dbReference type="RefSeq" id="WP_189409618.1">
    <property type="nucleotide sequence ID" value="NZ_BMYJ01000001.1"/>
</dbReference>
<gene>
    <name evidence="7" type="primary">nahG</name>
    <name evidence="7" type="ORF">GCM10007315_02300</name>
</gene>
<dbReference type="PANTHER" id="PTHR13789:SF318">
    <property type="entry name" value="GERANYLGERANYL DIPHOSPHATE REDUCTASE"/>
    <property type="match status" value="1"/>
</dbReference>
<dbReference type="Pfam" id="PF01494">
    <property type="entry name" value="FAD_binding_3"/>
    <property type="match status" value="1"/>
</dbReference>
<name>A0A918WGJ6_9RHOB</name>
<comment type="cofactor">
    <cofactor evidence="1">
        <name>FAD</name>
        <dbReference type="ChEBI" id="CHEBI:57692"/>
    </cofactor>
</comment>
<evidence type="ECO:0000313" key="8">
    <source>
        <dbReference type="Proteomes" id="UP000638981"/>
    </source>
</evidence>
<evidence type="ECO:0000256" key="5">
    <source>
        <dbReference type="ARBA" id="ARBA00023033"/>
    </source>
</evidence>
<evidence type="ECO:0000259" key="6">
    <source>
        <dbReference type="Pfam" id="PF01494"/>
    </source>
</evidence>
<keyword evidence="3" id="KW-0274">FAD</keyword>
<evidence type="ECO:0000256" key="1">
    <source>
        <dbReference type="ARBA" id="ARBA00001974"/>
    </source>
</evidence>
<dbReference type="InterPro" id="IPR036188">
    <property type="entry name" value="FAD/NAD-bd_sf"/>
</dbReference>
<evidence type="ECO:0000256" key="4">
    <source>
        <dbReference type="ARBA" id="ARBA00023002"/>
    </source>
</evidence>
<dbReference type="PANTHER" id="PTHR13789">
    <property type="entry name" value="MONOOXYGENASE"/>
    <property type="match status" value="1"/>
</dbReference>
<accession>A0A918WGJ6</accession>